<sequence length="381" mass="43666">MKRPVSQKALSPSSSIKDIRSDDKSLLLAATNMDALKQMKNKIVDMLNQFEAQLILLRKALDEKEKQQAKLKKEHGRKIAENAHLKADIENQRITINQQIEEIHKNEVEIIRMKEAYDKKLAKLSAEIAQLKAELEQQQEKINQQIEDKKEYEAKILELQEHHRMKEEKLQAEIDRLKSVINANQSSDSLNNSLHSEPTEDEGIDENVAPLPLSATASISGIVVNPDCERKFQQIYGRKLRYIIFKIKNEKEIVIDIAKSNSDIGVYGDDYDENSKKAYQNLINELKISTNEFADGRYAAFDFNFKSDLKGIGMSKCNKIVFIQLCFDKAFIKNRTLYSTSASAIKSTLGTERFIVFQASEESDLSHEKIFDELNNKFCDN</sequence>
<accession>A0AC34FIN3</accession>
<evidence type="ECO:0000313" key="2">
    <source>
        <dbReference type="WBParaSite" id="ES5_v2.g16859.t1"/>
    </source>
</evidence>
<protein>
    <submittedName>
        <fullName evidence="2">ADF-H domain-containing protein</fullName>
    </submittedName>
</protein>
<reference evidence="2" key="1">
    <citation type="submission" date="2022-11" db="UniProtKB">
        <authorList>
            <consortium name="WormBaseParasite"/>
        </authorList>
    </citation>
    <scope>IDENTIFICATION</scope>
</reference>
<dbReference type="WBParaSite" id="ES5_v2.g16859.t1">
    <property type="protein sequence ID" value="ES5_v2.g16859.t1"/>
    <property type="gene ID" value="ES5_v2.g16859"/>
</dbReference>
<evidence type="ECO:0000313" key="1">
    <source>
        <dbReference type="Proteomes" id="UP000887579"/>
    </source>
</evidence>
<name>A0AC34FIN3_9BILA</name>
<dbReference type="Proteomes" id="UP000887579">
    <property type="component" value="Unplaced"/>
</dbReference>
<proteinExistence type="predicted"/>
<organism evidence="1 2">
    <name type="scientific">Panagrolaimus sp. ES5</name>
    <dbReference type="NCBI Taxonomy" id="591445"/>
    <lineage>
        <taxon>Eukaryota</taxon>
        <taxon>Metazoa</taxon>
        <taxon>Ecdysozoa</taxon>
        <taxon>Nematoda</taxon>
        <taxon>Chromadorea</taxon>
        <taxon>Rhabditida</taxon>
        <taxon>Tylenchina</taxon>
        <taxon>Panagrolaimomorpha</taxon>
        <taxon>Panagrolaimoidea</taxon>
        <taxon>Panagrolaimidae</taxon>
        <taxon>Panagrolaimus</taxon>
    </lineage>
</organism>